<comment type="pathway">
    <text evidence="1">Lipid metabolism.</text>
</comment>
<evidence type="ECO:0000259" key="6">
    <source>
        <dbReference type="Pfam" id="PF13649"/>
    </source>
</evidence>
<dbReference type="AlphaFoldDB" id="A0A1M6I1P7"/>
<evidence type="ECO:0000256" key="4">
    <source>
        <dbReference type="ARBA" id="ARBA00025707"/>
    </source>
</evidence>
<protein>
    <submittedName>
        <fullName evidence="7">tRNA (Cmo5U34)-methyltransferase</fullName>
    </submittedName>
</protein>
<evidence type="ECO:0000256" key="3">
    <source>
        <dbReference type="ARBA" id="ARBA00022679"/>
    </source>
</evidence>
<feature type="domain" description="Methyltransferase" evidence="6">
    <location>
        <begin position="47"/>
        <end position="143"/>
    </location>
</feature>
<dbReference type="RefSeq" id="WP_072986211.1">
    <property type="nucleotide sequence ID" value="NZ_FQZB01000007.1"/>
</dbReference>
<dbReference type="InterPro" id="IPR029063">
    <property type="entry name" value="SAM-dependent_MTases_sf"/>
</dbReference>
<dbReference type="Gene3D" id="3.40.50.150">
    <property type="entry name" value="Vaccinia Virus protein VP39"/>
    <property type="match status" value="1"/>
</dbReference>
<dbReference type="STRING" id="1121302.SAMN02745163_01664"/>
<reference evidence="7 8" key="1">
    <citation type="submission" date="2016-11" db="EMBL/GenBank/DDBJ databases">
        <authorList>
            <person name="Jaros S."/>
            <person name="Januszkiewicz K."/>
            <person name="Wedrychowicz H."/>
        </authorList>
    </citation>
    <scope>NUCLEOTIDE SEQUENCE [LARGE SCALE GENOMIC DNA]</scope>
    <source>
        <strain evidence="7 8">DSM 21758</strain>
    </source>
</reference>
<dbReference type="Proteomes" id="UP000184310">
    <property type="component" value="Unassembled WGS sequence"/>
</dbReference>
<gene>
    <name evidence="7" type="ORF">SAMN02745163_01664</name>
</gene>
<evidence type="ECO:0000256" key="2">
    <source>
        <dbReference type="ARBA" id="ARBA00022603"/>
    </source>
</evidence>
<dbReference type="Pfam" id="PF13649">
    <property type="entry name" value="Methyltransf_25"/>
    <property type="match status" value="1"/>
</dbReference>
<comment type="pathway">
    <text evidence="4">Phospholipid metabolism.</text>
</comment>
<dbReference type="PANTHER" id="PTHR44307:SF2">
    <property type="entry name" value="PHOSPHOETHANOLAMINE METHYLTRANSFERASE ISOFORM X1"/>
    <property type="match status" value="1"/>
</dbReference>
<accession>A0A1M6I1P7</accession>
<keyword evidence="2 7" id="KW-0489">Methyltransferase</keyword>
<dbReference type="EMBL" id="FQZB01000007">
    <property type="protein sequence ID" value="SHJ28396.1"/>
    <property type="molecule type" value="Genomic_DNA"/>
</dbReference>
<evidence type="ECO:0000313" key="8">
    <source>
        <dbReference type="Proteomes" id="UP000184310"/>
    </source>
</evidence>
<sequence length="218" mass="25679">MNLEKMNSFFNTRVNEYEEHMMNYVDGADKYYVETAKLIPKVNGINILDLGCGTGLELDEIFKRNPTVKVKGVDLSQNMLEKIKEKHSDKLEQLDLIIDSYFNYDMGDAIFDVALSVQTLHHFTHEEKIGLYKKIFKSLKQEGFYIETDYMAPTQEYEDYYFSENKRIRKELGITEGFYHYDTPCTVKNQTQMLHKVGFKTVEKIWQYENTVILLAKK</sequence>
<evidence type="ECO:0000313" key="7">
    <source>
        <dbReference type="EMBL" id="SHJ28396.1"/>
    </source>
</evidence>
<keyword evidence="3 7" id="KW-0808">Transferase</keyword>
<comment type="catalytic activity">
    <reaction evidence="5">
        <text>phosphoethanolamine + S-adenosyl-L-methionine = N-methylethanolamine phosphate + S-adenosyl-L-homocysteine + H(+)</text>
        <dbReference type="Rhea" id="RHEA:20365"/>
        <dbReference type="ChEBI" id="CHEBI:15378"/>
        <dbReference type="ChEBI" id="CHEBI:57781"/>
        <dbReference type="ChEBI" id="CHEBI:57856"/>
        <dbReference type="ChEBI" id="CHEBI:58190"/>
        <dbReference type="ChEBI" id="CHEBI:59789"/>
        <dbReference type="EC" id="2.1.1.103"/>
    </reaction>
    <physiologicalReaction direction="left-to-right" evidence="5">
        <dbReference type="Rhea" id="RHEA:20366"/>
    </physiologicalReaction>
</comment>
<evidence type="ECO:0000256" key="1">
    <source>
        <dbReference type="ARBA" id="ARBA00005189"/>
    </source>
</evidence>
<evidence type="ECO:0000256" key="5">
    <source>
        <dbReference type="ARBA" id="ARBA00047622"/>
    </source>
</evidence>
<dbReference type="GO" id="GO:0032259">
    <property type="term" value="P:methylation"/>
    <property type="evidence" value="ECO:0007669"/>
    <property type="project" value="UniProtKB-KW"/>
</dbReference>
<dbReference type="SUPFAM" id="SSF53335">
    <property type="entry name" value="S-adenosyl-L-methionine-dependent methyltransferases"/>
    <property type="match status" value="1"/>
</dbReference>
<dbReference type="CDD" id="cd02440">
    <property type="entry name" value="AdoMet_MTases"/>
    <property type="match status" value="1"/>
</dbReference>
<organism evidence="7 8">
    <name type="scientific">Clostridium cavendishii DSM 21758</name>
    <dbReference type="NCBI Taxonomy" id="1121302"/>
    <lineage>
        <taxon>Bacteria</taxon>
        <taxon>Bacillati</taxon>
        <taxon>Bacillota</taxon>
        <taxon>Clostridia</taxon>
        <taxon>Eubacteriales</taxon>
        <taxon>Clostridiaceae</taxon>
        <taxon>Clostridium</taxon>
    </lineage>
</organism>
<dbReference type="InterPro" id="IPR041698">
    <property type="entry name" value="Methyltransf_25"/>
</dbReference>
<keyword evidence="8" id="KW-1185">Reference proteome</keyword>
<name>A0A1M6I1P7_9CLOT</name>
<dbReference type="GO" id="GO:0000234">
    <property type="term" value="F:phosphoethanolamine N-methyltransferase activity"/>
    <property type="evidence" value="ECO:0007669"/>
    <property type="project" value="UniProtKB-EC"/>
</dbReference>
<dbReference type="OrthoDB" id="465705at2"/>
<dbReference type="PANTHER" id="PTHR44307">
    <property type="entry name" value="PHOSPHOETHANOLAMINE METHYLTRANSFERASE"/>
    <property type="match status" value="1"/>
</dbReference>
<proteinExistence type="predicted"/>